<name>A0A8D5GAC3_9PROT</name>
<reference evidence="3" key="1">
    <citation type="journal article" date="2021" name="Arch. Microbiol.">
        <title>Methyloradius palustris gen. nov., sp. nov., a methanol-oxidizing bacterium isolated from snow.</title>
        <authorList>
            <person name="Miyadera T."/>
            <person name="Kojima H."/>
            <person name="Fukui M."/>
        </authorList>
    </citation>
    <scope>NUCLEOTIDE SEQUENCE</scope>
    <source>
        <strain evidence="3">Zm11</strain>
    </source>
</reference>
<sequence>MVMANFNKKLSLKVKIKAWAMRRLCKKESPQPLSHQSVKSILVMRYDRIGDMIVTTPLIHVLRKYYPDSHIMVLASKANYDVIIQNPDVDEVLIFPKSLLARIAVLMKLRKRKLSMVVDLYHDLIWHAIIAIRLIRPTWVSSSFKNNRYGVDAKSLDLYDVMSKVDVTHPISEIYLGIATALGAKLNRDDYFYRLNPNAEQRQWANANIKQGVNVGINLFSSHVDRRLKSEDCIALCQQILNEKPDANVFLLATHQTLAEMKRLADSMGSSKVFVLPPKDNIMFIVSFIKLLNFLITPDTSLVHVACACNTPFIGVYPKSSGNYTHWKPKHLSNRFNVIFSLKEKSLDGYSKQMLKQAVHEMMVKL</sequence>
<dbReference type="PANTHER" id="PTHR30160">
    <property type="entry name" value="TETRAACYLDISACCHARIDE 4'-KINASE-RELATED"/>
    <property type="match status" value="1"/>
</dbReference>
<gene>
    <name evidence="3" type="ORF">ZMTM_08300</name>
</gene>
<dbReference type="EMBL" id="AP024110">
    <property type="protein sequence ID" value="BCM24571.1"/>
    <property type="molecule type" value="Genomic_DNA"/>
</dbReference>
<keyword evidence="1" id="KW-0328">Glycosyltransferase</keyword>
<dbReference type="InterPro" id="IPR002201">
    <property type="entry name" value="Glyco_trans_9"/>
</dbReference>
<evidence type="ECO:0000256" key="1">
    <source>
        <dbReference type="ARBA" id="ARBA00022676"/>
    </source>
</evidence>
<keyword evidence="4" id="KW-1185">Reference proteome</keyword>
<dbReference type="Pfam" id="PF01075">
    <property type="entry name" value="Glyco_transf_9"/>
    <property type="match status" value="1"/>
</dbReference>
<dbReference type="CDD" id="cd03789">
    <property type="entry name" value="GT9_LPS_heptosyltransferase"/>
    <property type="match status" value="1"/>
</dbReference>
<dbReference type="Gene3D" id="3.40.50.2000">
    <property type="entry name" value="Glycogen Phosphorylase B"/>
    <property type="match status" value="2"/>
</dbReference>
<dbReference type="GO" id="GO:0005829">
    <property type="term" value="C:cytosol"/>
    <property type="evidence" value="ECO:0007669"/>
    <property type="project" value="TreeGrafter"/>
</dbReference>
<dbReference type="GO" id="GO:0009244">
    <property type="term" value="P:lipopolysaccharide core region biosynthetic process"/>
    <property type="evidence" value="ECO:0007669"/>
    <property type="project" value="TreeGrafter"/>
</dbReference>
<dbReference type="KEGG" id="mpau:ZMTM_08300"/>
<dbReference type="Proteomes" id="UP000826722">
    <property type="component" value="Chromosome"/>
</dbReference>
<keyword evidence="2" id="KW-0808">Transferase</keyword>
<proteinExistence type="predicted"/>
<accession>A0A8D5GAC3</accession>
<evidence type="ECO:0000313" key="4">
    <source>
        <dbReference type="Proteomes" id="UP000826722"/>
    </source>
</evidence>
<evidence type="ECO:0000313" key="3">
    <source>
        <dbReference type="EMBL" id="BCM24571.1"/>
    </source>
</evidence>
<organism evidence="3 4">
    <name type="scientific">Methyloradius palustris</name>
    <dbReference type="NCBI Taxonomy" id="2778876"/>
    <lineage>
        <taxon>Bacteria</taxon>
        <taxon>Pseudomonadati</taxon>
        <taxon>Pseudomonadota</taxon>
        <taxon>Betaproteobacteria</taxon>
        <taxon>Nitrosomonadales</taxon>
        <taxon>Methylophilaceae</taxon>
        <taxon>Methyloradius</taxon>
    </lineage>
</organism>
<dbReference type="AlphaFoldDB" id="A0A8D5GAC3"/>
<dbReference type="PANTHER" id="PTHR30160:SF1">
    <property type="entry name" value="LIPOPOLYSACCHARIDE 1,2-N-ACETYLGLUCOSAMINETRANSFERASE-RELATED"/>
    <property type="match status" value="1"/>
</dbReference>
<dbReference type="InterPro" id="IPR051199">
    <property type="entry name" value="LPS_LOS_Heptosyltrfase"/>
</dbReference>
<protein>
    <submittedName>
        <fullName evidence="3">LOS biosynthesis enzyme LBGB</fullName>
    </submittedName>
</protein>
<dbReference type="SUPFAM" id="SSF53756">
    <property type="entry name" value="UDP-Glycosyltransferase/glycogen phosphorylase"/>
    <property type="match status" value="1"/>
</dbReference>
<dbReference type="GO" id="GO:0008713">
    <property type="term" value="F:ADP-heptose-lipopolysaccharide heptosyltransferase activity"/>
    <property type="evidence" value="ECO:0007669"/>
    <property type="project" value="TreeGrafter"/>
</dbReference>
<evidence type="ECO:0000256" key="2">
    <source>
        <dbReference type="ARBA" id="ARBA00022679"/>
    </source>
</evidence>